<dbReference type="PANTHER" id="PTHR48111:SF49">
    <property type="entry name" value="HEME RESPONSE REGULATOR HSSR"/>
    <property type="match status" value="1"/>
</dbReference>
<dbReference type="Proteomes" id="UP001597493">
    <property type="component" value="Unassembled WGS sequence"/>
</dbReference>
<dbReference type="PANTHER" id="PTHR48111">
    <property type="entry name" value="REGULATOR OF RPOS"/>
    <property type="match status" value="1"/>
</dbReference>
<evidence type="ECO:0000256" key="6">
    <source>
        <dbReference type="ARBA" id="ARBA00023026"/>
    </source>
</evidence>
<evidence type="ECO:0000259" key="15">
    <source>
        <dbReference type="PROSITE" id="PS51755"/>
    </source>
</evidence>
<comment type="function">
    <text evidence="10">Member of the two-component regulatory system HssS/HssR involved in intracellular heme homeostasis and tempering of staphylococcal virulence. Phosphorylated HssR binds to a direct repeat sequence within hrtAB promoter and activates the expression of hrtAB, an efflux pump, in response to extracellular heme, hemin, hemoglobin or blood.</text>
</comment>
<dbReference type="SUPFAM" id="SSF52172">
    <property type="entry name" value="CheY-like"/>
    <property type="match status" value="1"/>
</dbReference>
<evidence type="ECO:0000256" key="1">
    <source>
        <dbReference type="ARBA" id="ARBA00004496"/>
    </source>
</evidence>
<evidence type="ECO:0000256" key="10">
    <source>
        <dbReference type="ARBA" id="ARBA00037471"/>
    </source>
</evidence>
<evidence type="ECO:0000256" key="4">
    <source>
        <dbReference type="ARBA" id="ARBA00023012"/>
    </source>
</evidence>
<dbReference type="SMART" id="SM00862">
    <property type="entry name" value="Trans_reg_C"/>
    <property type="match status" value="1"/>
</dbReference>
<evidence type="ECO:0000256" key="13">
    <source>
        <dbReference type="PROSITE-ProRule" id="PRU01091"/>
    </source>
</evidence>
<dbReference type="Gene3D" id="1.10.10.10">
    <property type="entry name" value="Winged helix-like DNA-binding domain superfamily/Winged helix DNA-binding domain"/>
    <property type="match status" value="1"/>
</dbReference>
<feature type="domain" description="Response regulatory" evidence="14">
    <location>
        <begin position="3"/>
        <end position="116"/>
    </location>
</feature>
<evidence type="ECO:0000313" key="16">
    <source>
        <dbReference type="EMBL" id="MFD2662189.1"/>
    </source>
</evidence>
<keyword evidence="3 12" id="KW-0597">Phosphoprotein</keyword>
<dbReference type="InterPro" id="IPR011006">
    <property type="entry name" value="CheY-like_superfamily"/>
</dbReference>
<dbReference type="PROSITE" id="PS50110">
    <property type="entry name" value="RESPONSE_REGULATORY"/>
    <property type="match status" value="1"/>
</dbReference>
<dbReference type="CDD" id="cd00383">
    <property type="entry name" value="trans_reg_C"/>
    <property type="match status" value="1"/>
</dbReference>
<keyword evidence="7 13" id="KW-0238">DNA-binding</keyword>
<dbReference type="InterPro" id="IPR001867">
    <property type="entry name" value="OmpR/PhoB-type_DNA-bd"/>
</dbReference>
<name>A0ABW5R0K8_9BACL</name>
<feature type="DNA-binding region" description="OmpR/PhoB-type" evidence="13">
    <location>
        <begin position="124"/>
        <end position="222"/>
    </location>
</feature>
<keyword evidence="2" id="KW-0963">Cytoplasm</keyword>
<keyword evidence="6" id="KW-0843">Virulence</keyword>
<keyword evidence="9" id="KW-0804">Transcription</keyword>
<dbReference type="InterPro" id="IPR036388">
    <property type="entry name" value="WH-like_DNA-bd_sf"/>
</dbReference>
<gene>
    <name evidence="16" type="ORF">ACFSW5_18185</name>
</gene>
<feature type="modified residue" description="4-aspartylphosphate" evidence="12">
    <location>
        <position position="52"/>
    </location>
</feature>
<dbReference type="Gene3D" id="3.40.50.2300">
    <property type="match status" value="1"/>
</dbReference>
<dbReference type="CDD" id="cd17574">
    <property type="entry name" value="REC_OmpR"/>
    <property type="match status" value="1"/>
</dbReference>
<evidence type="ECO:0000256" key="8">
    <source>
        <dbReference type="ARBA" id="ARBA00023159"/>
    </source>
</evidence>
<evidence type="ECO:0000256" key="3">
    <source>
        <dbReference type="ARBA" id="ARBA00022553"/>
    </source>
</evidence>
<dbReference type="Pfam" id="PF00072">
    <property type="entry name" value="Response_reg"/>
    <property type="match status" value="1"/>
</dbReference>
<evidence type="ECO:0000256" key="5">
    <source>
        <dbReference type="ARBA" id="ARBA00023015"/>
    </source>
</evidence>
<evidence type="ECO:0000313" key="17">
    <source>
        <dbReference type="Proteomes" id="UP001597493"/>
    </source>
</evidence>
<dbReference type="SMART" id="SM00448">
    <property type="entry name" value="REC"/>
    <property type="match status" value="1"/>
</dbReference>
<accession>A0ABW5R0K8</accession>
<evidence type="ECO:0000256" key="2">
    <source>
        <dbReference type="ARBA" id="ARBA00022490"/>
    </source>
</evidence>
<dbReference type="InterPro" id="IPR001789">
    <property type="entry name" value="Sig_transdc_resp-reg_receiver"/>
</dbReference>
<protein>
    <recommendedName>
        <fullName evidence="11">Heme response regulator HssR</fullName>
    </recommendedName>
</protein>
<comment type="caution">
    <text evidence="16">The sequence shown here is derived from an EMBL/GenBank/DDBJ whole genome shotgun (WGS) entry which is preliminary data.</text>
</comment>
<dbReference type="EMBL" id="JBHUMY010000023">
    <property type="protein sequence ID" value="MFD2662189.1"/>
    <property type="molecule type" value="Genomic_DNA"/>
</dbReference>
<keyword evidence="17" id="KW-1185">Reference proteome</keyword>
<evidence type="ECO:0000256" key="11">
    <source>
        <dbReference type="ARBA" id="ARBA00039976"/>
    </source>
</evidence>
<evidence type="ECO:0000259" key="14">
    <source>
        <dbReference type="PROSITE" id="PS50110"/>
    </source>
</evidence>
<organism evidence="16 17">
    <name type="scientific">Paenibacillus thailandensis</name>
    <dbReference type="NCBI Taxonomy" id="393250"/>
    <lineage>
        <taxon>Bacteria</taxon>
        <taxon>Bacillati</taxon>
        <taxon>Bacillota</taxon>
        <taxon>Bacilli</taxon>
        <taxon>Bacillales</taxon>
        <taxon>Paenibacillaceae</taxon>
        <taxon>Paenibacillus</taxon>
    </lineage>
</organism>
<keyword evidence="5" id="KW-0805">Transcription regulation</keyword>
<keyword evidence="4" id="KW-0902">Two-component regulatory system</keyword>
<dbReference type="RefSeq" id="WP_379276073.1">
    <property type="nucleotide sequence ID" value="NZ_JBHUGT010000023.1"/>
</dbReference>
<proteinExistence type="predicted"/>
<comment type="subcellular location">
    <subcellularLocation>
        <location evidence="1">Cytoplasm</location>
    </subcellularLocation>
</comment>
<reference evidence="17" key="1">
    <citation type="journal article" date="2019" name="Int. J. Syst. Evol. Microbiol.">
        <title>The Global Catalogue of Microorganisms (GCM) 10K type strain sequencing project: providing services to taxonomists for standard genome sequencing and annotation.</title>
        <authorList>
            <consortium name="The Broad Institute Genomics Platform"/>
            <consortium name="The Broad Institute Genome Sequencing Center for Infectious Disease"/>
            <person name="Wu L."/>
            <person name="Ma J."/>
        </authorList>
    </citation>
    <scope>NUCLEOTIDE SEQUENCE [LARGE SCALE GENOMIC DNA]</scope>
    <source>
        <strain evidence="17">TISTR 1827</strain>
    </source>
</reference>
<keyword evidence="8" id="KW-0010">Activator</keyword>
<evidence type="ECO:0000256" key="12">
    <source>
        <dbReference type="PROSITE-ProRule" id="PRU00169"/>
    </source>
</evidence>
<evidence type="ECO:0000256" key="9">
    <source>
        <dbReference type="ARBA" id="ARBA00023163"/>
    </source>
</evidence>
<dbReference type="Gene3D" id="6.10.250.690">
    <property type="match status" value="1"/>
</dbReference>
<dbReference type="InterPro" id="IPR039420">
    <property type="entry name" value="WalR-like"/>
</dbReference>
<feature type="domain" description="OmpR/PhoB-type" evidence="15">
    <location>
        <begin position="124"/>
        <end position="222"/>
    </location>
</feature>
<dbReference type="InterPro" id="IPR016032">
    <property type="entry name" value="Sig_transdc_resp-reg_C-effctor"/>
</dbReference>
<evidence type="ECO:0000256" key="7">
    <source>
        <dbReference type="ARBA" id="ARBA00023125"/>
    </source>
</evidence>
<dbReference type="Pfam" id="PF00486">
    <property type="entry name" value="Trans_reg_C"/>
    <property type="match status" value="1"/>
</dbReference>
<dbReference type="PROSITE" id="PS51755">
    <property type="entry name" value="OMPR_PHOB"/>
    <property type="match status" value="1"/>
</dbReference>
<dbReference type="SUPFAM" id="SSF46894">
    <property type="entry name" value="C-terminal effector domain of the bipartite response regulators"/>
    <property type="match status" value="1"/>
</dbReference>
<sequence>MARVLVVDDDPHIRELVGLFLRREGYEILEARDGEEALKRLESVKPDLAVIDVMMPRKDGLSLCAELRQAYDMPLLLLTAKGESAHKVQGFEHGADDYVVKPFDPIELVMRVKALLRRYRIAASQTVEVGALVMNHSEYDVSVGGEKVAMPPKEFELLFKLAGNPGKTFSRERLIEEIWGMDYEGDERTVDVHIKRIRERFPEERCGFRIVTVRSLGYRLEEGA</sequence>